<organism evidence="1 2">
    <name type="scientific">Streptacidiphilus alkalitolerans</name>
    <dbReference type="NCBI Taxonomy" id="3342712"/>
    <lineage>
        <taxon>Bacteria</taxon>
        <taxon>Bacillati</taxon>
        <taxon>Actinomycetota</taxon>
        <taxon>Actinomycetes</taxon>
        <taxon>Kitasatosporales</taxon>
        <taxon>Streptomycetaceae</taxon>
        <taxon>Streptacidiphilus</taxon>
    </lineage>
</organism>
<name>A0ABV6VB19_9ACTN</name>
<dbReference type="Pfam" id="PF07681">
    <property type="entry name" value="DoxX"/>
    <property type="match status" value="1"/>
</dbReference>
<comment type="caution">
    <text evidence="1">The sequence shown here is derived from an EMBL/GenBank/DDBJ whole genome shotgun (WGS) entry which is preliminary data.</text>
</comment>
<dbReference type="InterPro" id="IPR051907">
    <property type="entry name" value="DoxX-like_oxidoreductase"/>
</dbReference>
<dbReference type="Proteomes" id="UP001592582">
    <property type="component" value="Unassembled WGS sequence"/>
</dbReference>
<sequence length="154" mass="16250">MVYDKFWPHVLSLFRIIVGALFLAHGTASIFGVLGGNMGSGASLHLGTWPGWWAALIQLVGGALVILGLGTRPAALLCSGSMAYAYFSIHQDKALLPIQNGGEPAVMFCWTFLLIAIAGPGTWALDSLLNRNRSRSTTAPATRPVGAARDNVTA</sequence>
<dbReference type="EMBL" id="JBHEZX010000006">
    <property type="protein sequence ID" value="MFC1410922.1"/>
    <property type="molecule type" value="Genomic_DNA"/>
</dbReference>
<proteinExistence type="predicted"/>
<reference evidence="1 2" key="1">
    <citation type="submission" date="2024-09" db="EMBL/GenBank/DDBJ databases">
        <authorList>
            <person name="Lee S.D."/>
        </authorList>
    </citation>
    <scope>NUCLEOTIDE SEQUENCE [LARGE SCALE GENOMIC DNA]</scope>
    <source>
        <strain evidence="1 2">N1-1</strain>
    </source>
</reference>
<dbReference type="PANTHER" id="PTHR33452:SF4">
    <property type="entry name" value="BLL4328 PROTEIN"/>
    <property type="match status" value="1"/>
</dbReference>
<evidence type="ECO:0000313" key="2">
    <source>
        <dbReference type="Proteomes" id="UP001592582"/>
    </source>
</evidence>
<dbReference type="InterPro" id="IPR032808">
    <property type="entry name" value="DoxX"/>
</dbReference>
<protein>
    <submittedName>
        <fullName evidence="1">DoxX family protein</fullName>
    </submittedName>
</protein>
<keyword evidence="2" id="KW-1185">Reference proteome</keyword>
<gene>
    <name evidence="1" type="ORF">ACEZDG_16790</name>
</gene>
<evidence type="ECO:0000313" key="1">
    <source>
        <dbReference type="EMBL" id="MFC1410922.1"/>
    </source>
</evidence>
<dbReference type="PANTHER" id="PTHR33452">
    <property type="entry name" value="OXIDOREDUCTASE CATD-RELATED"/>
    <property type="match status" value="1"/>
</dbReference>
<accession>A0ABV6VB19</accession>